<dbReference type="Gene3D" id="3.40.50.720">
    <property type="entry name" value="NAD(P)-binding Rossmann-like Domain"/>
    <property type="match status" value="1"/>
</dbReference>
<reference evidence="4 5" key="1">
    <citation type="submission" date="2022-04" db="EMBL/GenBank/DDBJ databases">
        <title>Genome sequence of soybean root-associated Caulobacter segnis RL271.</title>
        <authorList>
            <person name="Longley R."/>
            <person name="Bonito G."/>
            <person name="Trigodet F."/>
            <person name="Crosson S."/>
            <person name="Fiebig A."/>
        </authorList>
    </citation>
    <scope>NUCLEOTIDE SEQUENCE [LARGE SCALE GENOMIC DNA]</scope>
    <source>
        <strain evidence="4 5">RL271</strain>
    </source>
</reference>
<dbReference type="InterPro" id="IPR036291">
    <property type="entry name" value="NAD(P)-bd_dom_sf"/>
</dbReference>
<dbReference type="PRINTS" id="PR00080">
    <property type="entry name" value="SDRFAMILY"/>
</dbReference>
<accession>A0ABY4ZQC6</accession>
<evidence type="ECO:0000313" key="5">
    <source>
        <dbReference type="Proteomes" id="UP001057520"/>
    </source>
</evidence>
<dbReference type="Pfam" id="PF00106">
    <property type="entry name" value="adh_short"/>
    <property type="match status" value="1"/>
</dbReference>
<protein>
    <submittedName>
        <fullName evidence="4">SDR family oxidoreductase</fullName>
    </submittedName>
</protein>
<name>A0ABY4ZQC6_9CAUL</name>
<dbReference type="NCBIfam" id="NF006123">
    <property type="entry name" value="PRK08267.1"/>
    <property type="match status" value="1"/>
</dbReference>
<evidence type="ECO:0000256" key="3">
    <source>
        <dbReference type="RuleBase" id="RU000363"/>
    </source>
</evidence>
<dbReference type="EMBL" id="CP096040">
    <property type="protein sequence ID" value="USQ94987.1"/>
    <property type="molecule type" value="Genomic_DNA"/>
</dbReference>
<dbReference type="PRINTS" id="PR00081">
    <property type="entry name" value="GDHRDH"/>
</dbReference>
<sequence length="276" mass="28771">MITMIREGNAMAANGRKSIFITGAASGIGLACAKRFAAAGWFIGLSDIDRTGLTAALQAIGPDNGSVHVLDVRDREGWANALGDFGRETGGKADVILNNAGVARFGVLEDLSDADCDIQVDVNIKGVINGARAGLPLLKAAGGRLINVASCAGLYGSPKLAVYSATKFAVRGLSEALDVEYAQHGVSVACVMPWFVATPILNAGASGSNEQMADALRAGGLEVYPVEDAAQVVWDAAHGKALHYFVGKRAKQMRFATSHMAGSVRKRLRSQPLLSS</sequence>
<proteinExistence type="inferred from homology"/>
<dbReference type="PANTHER" id="PTHR43391">
    <property type="entry name" value="RETINOL DEHYDROGENASE-RELATED"/>
    <property type="match status" value="1"/>
</dbReference>
<comment type="similarity">
    <text evidence="1 3">Belongs to the short-chain dehydrogenases/reductases (SDR) family.</text>
</comment>
<dbReference type="Proteomes" id="UP001057520">
    <property type="component" value="Chromosome"/>
</dbReference>
<keyword evidence="2" id="KW-0560">Oxidoreductase</keyword>
<dbReference type="PANTHER" id="PTHR43391:SF82">
    <property type="entry name" value="OXIDOREDUCTASE SADH-RELATED"/>
    <property type="match status" value="1"/>
</dbReference>
<dbReference type="SUPFAM" id="SSF51735">
    <property type="entry name" value="NAD(P)-binding Rossmann-fold domains"/>
    <property type="match status" value="1"/>
</dbReference>
<gene>
    <name evidence="4" type="ORF">MZV50_20865</name>
</gene>
<dbReference type="PROSITE" id="PS51257">
    <property type="entry name" value="PROKAR_LIPOPROTEIN"/>
    <property type="match status" value="1"/>
</dbReference>
<evidence type="ECO:0000256" key="2">
    <source>
        <dbReference type="ARBA" id="ARBA00023002"/>
    </source>
</evidence>
<organism evidence="4 5">
    <name type="scientific">Caulobacter segnis</name>
    <dbReference type="NCBI Taxonomy" id="88688"/>
    <lineage>
        <taxon>Bacteria</taxon>
        <taxon>Pseudomonadati</taxon>
        <taxon>Pseudomonadota</taxon>
        <taxon>Alphaproteobacteria</taxon>
        <taxon>Caulobacterales</taxon>
        <taxon>Caulobacteraceae</taxon>
        <taxon>Caulobacter</taxon>
    </lineage>
</organism>
<dbReference type="InterPro" id="IPR002347">
    <property type="entry name" value="SDR_fam"/>
</dbReference>
<evidence type="ECO:0000256" key="1">
    <source>
        <dbReference type="ARBA" id="ARBA00006484"/>
    </source>
</evidence>
<keyword evidence="5" id="KW-1185">Reference proteome</keyword>
<evidence type="ECO:0000313" key="4">
    <source>
        <dbReference type="EMBL" id="USQ94987.1"/>
    </source>
</evidence>